<dbReference type="Pfam" id="PF13561">
    <property type="entry name" value="adh_short_C2"/>
    <property type="match status" value="1"/>
</dbReference>
<dbReference type="AlphaFoldDB" id="O59564"/>
<comment type="similarity">
    <text evidence="1">Belongs to the short-chain dehydrogenases/reductases (SDR) family.</text>
</comment>
<organism evidence="3 4">
    <name type="scientific">Pyrococcus horikoshii (strain ATCC 700860 / DSM 12428 / JCM 9974 / NBRC 100139 / OT-3)</name>
    <dbReference type="NCBI Taxonomy" id="70601"/>
    <lineage>
        <taxon>Archaea</taxon>
        <taxon>Methanobacteriati</taxon>
        <taxon>Methanobacteriota</taxon>
        <taxon>Thermococci</taxon>
        <taxon>Thermococcales</taxon>
        <taxon>Thermococcaceae</taxon>
        <taxon>Pyrococcus</taxon>
    </lineage>
</organism>
<dbReference type="CDD" id="cd05344">
    <property type="entry name" value="BKR_like_SDR_like"/>
    <property type="match status" value="1"/>
</dbReference>
<dbReference type="PIR" id="C71204">
    <property type="entry name" value="C71204"/>
</dbReference>
<dbReference type="PANTHER" id="PTHR42879:SF6">
    <property type="entry name" value="NADPH-DEPENDENT REDUCTASE BACG"/>
    <property type="match status" value="1"/>
</dbReference>
<evidence type="ECO:0000313" key="4">
    <source>
        <dbReference type="Proteomes" id="UP000000752"/>
    </source>
</evidence>
<name>O59564_PYRHO</name>
<evidence type="ECO:0000313" key="3">
    <source>
        <dbReference type="EMBL" id="BAA31026.1"/>
    </source>
</evidence>
<keyword evidence="2" id="KW-0175">Coiled coil</keyword>
<proteinExistence type="inferred from homology"/>
<dbReference type="STRING" id="70601.gene:9378911"/>
<protein>
    <submittedName>
        <fullName evidence="3">282aa long hypothetical dehydrogenase</fullName>
    </submittedName>
</protein>
<keyword evidence="4" id="KW-1185">Reference proteome</keyword>
<dbReference type="InterPro" id="IPR036291">
    <property type="entry name" value="NAD(P)-bd_dom_sf"/>
</dbReference>
<reference evidence="3 4" key="1">
    <citation type="journal article" date="1998" name="DNA Res.">
        <title>Complete sequence and gene organization of the genome of a hyper-thermophilic archaebacterium, Pyrococcus horikoshii OT3.</title>
        <authorList>
            <person name="Kawarabayasi Y."/>
            <person name="Sawada M."/>
            <person name="Horikawa H."/>
            <person name="Haikawa Y."/>
            <person name="Hino Y."/>
            <person name="Yamamoto S."/>
            <person name="Sekine M."/>
            <person name="Baba S."/>
            <person name="Kosugi H."/>
            <person name="Hosoyama A."/>
            <person name="Nagai Y."/>
            <person name="Sakai M."/>
            <person name="Ogura K."/>
            <person name="Otuka R."/>
            <person name="Nakazawa H."/>
            <person name="Takamiya M."/>
            <person name="Ohfuku Y."/>
            <person name="Funahashi T."/>
            <person name="Tanaka T."/>
            <person name="Kudoh Y."/>
            <person name="Yamazaki J."/>
            <person name="Kushida N."/>
            <person name="Oguchi A."/>
            <person name="Aoki K."/>
            <person name="Nakamura Y."/>
            <person name="Robb T.F."/>
            <person name="Horikoshi K."/>
            <person name="Masuchi Y."/>
            <person name="Shizuya H."/>
            <person name="Kikuchi H."/>
        </authorList>
    </citation>
    <scope>NUCLEOTIDE SEQUENCE [LARGE SCALE GENOMIC DNA]</scope>
    <source>
        <strain evidence="4">ATCC 700860 / DSM 12428 / JCM 9974 / NBRC 100139 / OT-3</strain>
    </source>
</reference>
<dbReference type="EnsemblBacteria" id="BAA31026">
    <property type="protein sequence ID" value="BAA31026"/>
    <property type="gene ID" value="BAA31026"/>
</dbReference>
<dbReference type="eggNOG" id="arCOG01259">
    <property type="taxonomic scope" value="Archaea"/>
</dbReference>
<feature type="coiled-coil region" evidence="2">
    <location>
        <begin position="57"/>
        <end position="102"/>
    </location>
</feature>
<dbReference type="FunFam" id="3.40.50.720:FF:000084">
    <property type="entry name" value="Short-chain dehydrogenase reductase"/>
    <property type="match status" value="1"/>
</dbReference>
<dbReference type="NCBIfam" id="NF006212">
    <property type="entry name" value="PRK08339.1"/>
    <property type="match status" value="1"/>
</dbReference>
<dbReference type="EMBL" id="BA000001">
    <property type="protein sequence ID" value="BAA31026.1"/>
    <property type="molecule type" value="Genomic_DNA"/>
</dbReference>
<gene>
    <name evidence="3" type="ordered locus">PH1901</name>
</gene>
<dbReference type="SUPFAM" id="SSF51735">
    <property type="entry name" value="NAD(P)-binding Rossmann-fold domains"/>
    <property type="match status" value="1"/>
</dbReference>
<dbReference type="InterPro" id="IPR050259">
    <property type="entry name" value="SDR"/>
</dbReference>
<dbReference type="PRINTS" id="PR00081">
    <property type="entry name" value="GDHRDH"/>
</dbReference>
<dbReference type="InterPro" id="IPR002347">
    <property type="entry name" value="SDR_fam"/>
</dbReference>
<accession>O59564</accession>
<dbReference type="Proteomes" id="UP000000752">
    <property type="component" value="Chromosome"/>
</dbReference>
<evidence type="ECO:0000256" key="2">
    <source>
        <dbReference type="SAM" id="Coils"/>
    </source>
</evidence>
<dbReference type="Gene3D" id="3.40.50.720">
    <property type="entry name" value="NAD(P)-binding Rossmann-like Domain"/>
    <property type="match status" value="1"/>
</dbReference>
<evidence type="ECO:0000256" key="1">
    <source>
        <dbReference type="ARBA" id="ARBA00006484"/>
    </source>
</evidence>
<dbReference type="KEGG" id="pho:PH1901"/>
<sequence>MNPYQNLLAHNEAFYWGLEMLRIDLSGKLAFTTASSKGIGFGVARVLARAGADVIILSRNEENLKRAKEKIKSESNVEVHYIVADLTKMEDLERTIKELKDIGDPDIFFFSTGGPKPGYFMEMSMEDWEGAVKLLLYPAVYLTKALVPGMERKGFGRIVYSTSVAIKEPIPNIALSNVVRIAMAGLVRTLAKELGPKGITVNGIMPGIIRTDRVIQLAQDRAKREGKSVEEALKEYAKPIPLGRLGEPEEIGYLVAFLASELGSYINGAMIPVDGGRLNSVF</sequence>
<dbReference type="PANTHER" id="PTHR42879">
    <property type="entry name" value="3-OXOACYL-(ACYL-CARRIER-PROTEIN) REDUCTASE"/>
    <property type="match status" value="1"/>
</dbReference>